<dbReference type="PANTHER" id="PTHR30627">
    <property type="entry name" value="PEPTIDOGLYCAN D,D-TRANSPEPTIDASE"/>
    <property type="match status" value="1"/>
</dbReference>
<keyword evidence="2" id="KW-0645">Protease</keyword>
<organism evidence="7 8">
    <name type="scientific">PS1 clade bacterium</name>
    <dbReference type="NCBI Taxonomy" id="2175152"/>
    <lineage>
        <taxon>Bacteria</taxon>
        <taxon>Pseudomonadati</taxon>
        <taxon>Pseudomonadota</taxon>
        <taxon>Alphaproteobacteria</taxon>
        <taxon>PS1 clade</taxon>
    </lineage>
</organism>
<dbReference type="Gene3D" id="3.30.450.330">
    <property type="match status" value="1"/>
</dbReference>
<feature type="transmembrane region" description="Helical" evidence="4">
    <location>
        <begin position="20"/>
        <end position="39"/>
    </location>
</feature>
<feature type="domain" description="Penicillin-binding protein dimerisation" evidence="6">
    <location>
        <begin position="55"/>
        <end position="170"/>
    </location>
</feature>
<accession>A0A368DNH6</accession>
<dbReference type="Gene3D" id="3.40.710.10">
    <property type="entry name" value="DD-peptidase/beta-lactamase superfamily"/>
    <property type="match status" value="1"/>
</dbReference>
<evidence type="ECO:0000259" key="5">
    <source>
        <dbReference type="Pfam" id="PF00905"/>
    </source>
</evidence>
<dbReference type="Pfam" id="PF00905">
    <property type="entry name" value="Transpeptidase"/>
    <property type="match status" value="1"/>
</dbReference>
<keyword evidence="4" id="KW-0812">Transmembrane</keyword>
<keyword evidence="2" id="KW-0121">Carboxypeptidase</keyword>
<dbReference type="AlphaFoldDB" id="A0A368DNH6"/>
<name>A0A368DNH6_9PROT</name>
<reference evidence="7 8" key="1">
    <citation type="journal article" date="2018" name="Microbiome">
        <title>Fine metagenomic profile of the Mediterranean stratified and mixed water columns revealed by assembly and recruitment.</title>
        <authorList>
            <person name="Haro-Moreno J.M."/>
            <person name="Lopez-Perez M."/>
            <person name="De La Torre J.R."/>
            <person name="Picazo A."/>
            <person name="Camacho A."/>
            <person name="Rodriguez-Valera F."/>
        </authorList>
    </citation>
    <scope>NUCLEOTIDE SEQUENCE [LARGE SCALE GENOMIC DNA]</scope>
    <source>
        <strain evidence="7">MED-G57</strain>
    </source>
</reference>
<dbReference type="Proteomes" id="UP000253570">
    <property type="component" value="Unassembled WGS sequence"/>
</dbReference>
<dbReference type="GO" id="GO:0005886">
    <property type="term" value="C:plasma membrane"/>
    <property type="evidence" value="ECO:0007669"/>
    <property type="project" value="TreeGrafter"/>
</dbReference>
<keyword evidence="2" id="KW-0378">Hydrolase</keyword>
<gene>
    <name evidence="7" type="ORF">DBW71_03775</name>
</gene>
<feature type="domain" description="Penicillin-binding protein transpeptidase" evidence="5">
    <location>
        <begin position="220"/>
        <end position="517"/>
    </location>
</feature>
<dbReference type="PANTHER" id="PTHR30627:SF1">
    <property type="entry name" value="PEPTIDOGLYCAN D,D-TRANSPEPTIDASE FTSI"/>
    <property type="match status" value="1"/>
</dbReference>
<dbReference type="SUPFAM" id="SSF56519">
    <property type="entry name" value="Penicillin binding protein dimerisation domain"/>
    <property type="match status" value="1"/>
</dbReference>
<dbReference type="Pfam" id="PF03717">
    <property type="entry name" value="PBP_dimer"/>
    <property type="match status" value="1"/>
</dbReference>
<dbReference type="InterPro" id="IPR036138">
    <property type="entry name" value="PBP_dimer_sf"/>
</dbReference>
<comment type="caution">
    <text evidence="7">The sequence shown here is derived from an EMBL/GenBank/DDBJ whole genome shotgun (WGS) entry which is preliminary data.</text>
</comment>
<keyword evidence="4" id="KW-1133">Transmembrane helix</keyword>
<evidence type="ECO:0000256" key="1">
    <source>
        <dbReference type="ARBA" id="ARBA00004370"/>
    </source>
</evidence>
<dbReference type="InterPro" id="IPR012338">
    <property type="entry name" value="Beta-lactam/transpept-like"/>
</dbReference>
<evidence type="ECO:0000256" key="3">
    <source>
        <dbReference type="ARBA" id="ARBA00023136"/>
    </source>
</evidence>
<dbReference type="InterPro" id="IPR005311">
    <property type="entry name" value="PBP_dimer"/>
</dbReference>
<dbReference type="InterPro" id="IPR050515">
    <property type="entry name" value="Beta-lactam/transpept"/>
</dbReference>
<evidence type="ECO:0000259" key="6">
    <source>
        <dbReference type="Pfam" id="PF03717"/>
    </source>
</evidence>
<dbReference type="SUPFAM" id="SSF56601">
    <property type="entry name" value="beta-lactamase/transpeptidase-like"/>
    <property type="match status" value="1"/>
</dbReference>
<keyword evidence="3 4" id="KW-0472">Membrane</keyword>
<evidence type="ECO:0000313" key="7">
    <source>
        <dbReference type="EMBL" id="RCL73380.1"/>
    </source>
</evidence>
<dbReference type="EMBL" id="QOQD01000007">
    <property type="protein sequence ID" value="RCL73380.1"/>
    <property type="molecule type" value="Genomic_DNA"/>
</dbReference>
<dbReference type="GO" id="GO:0071555">
    <property type="term" value="P:cell wall organization"/>
    <property type="evidence" value="ECO:0007669"/>
    <property type="project" value="TreeGrafter"/>
</dbReference>
<evidence type="ECO:0000256" key="4">
    <source>
        <dbReference type="SAM" id="Phobius"/>
    </source>
</evidence>
<comment type="subcellular location">
    <subcellularLocation>
        <location evidence="1">Membrane</location>
    </subcellularLocation>
</comment>
<evidence type="ECO:0000313" key="8">
    <source>
        <dbReference type="Proteomes" id="UP000253570"/>
    </source>
</evidence>
<dbReference type="GO" id="GO:0004180">
    <property type="term" value="F:carboxypeptidase activity"/>
    <property type="evidence" value="ECO:0007669"/>
    <property type="project" value="UniProtKB-KW"/>
</dbReference>
<evidence type="ECO:0000256" key="2">
    <source>
        <dbReference type="ARBA" id="ARBA00022645"/>
    </source>
</evidence>
<dbReference type="InterPro" id="IPR001460">
    <property type="entry name" value="PCN-bd_Tpept"/>
</dbReference>
<dbReference type="Gene3D" id="3.90.1310.10">
    <property type="entry name" value="Penicillin-binding protein 2a (Domain 2)"/>
    <property type="match status" value="1"/>
</dbReference>
<protein>
    <submittedName>
        <fullName evidence="7">Penicillin-binding protein 2</fullName>
    </submittedName>
</protein>
<proteinExistence type="predicted"/>
<dbReference type="GO" id="GO:0008658">
    <property type="term" value="F:penicillin binding"/>
    <property type="evidence" value="ECO:0007669"/>
    <property type="project" value="InterPro"/>
</dbReference>
<sequence length="548" mass="61440">MLTEKENKKINRIQIRIKFLFLCFFLGFSILSAKLFYLASMSFDPNNERQKQITQKSERPHIYDRNDNLVALNIDISSVAIRPDILSNKDDVIDRILSAVPNFYREDLENKILNDKKFVWLKRGVTPKERERIHNLGIPGIQFIEETKRFYSAANTLSNVIGYVNIDNKGQTGIEKYIDQNLNKEITEDIHLSIDLEVSHAIRDELLKSMRKYSAKGAASVLMNVNTGEVISMTSLPDFDPHYPKDALKPENINRVTKAVYEIGSTFKAFTAAMALDSGVVDLDTIYDATNPIKIGRHSISDFHAKNRELTVEEIFIYSSNIGSAKMALDFGVEYHKSFLKKLGFMDQISSELPDPSKNIIPPNWKEINTMTISFGHGIAITPLHAAVAGASLVNGGRLIHPTFLKKNTNETIDYSQVIDPTTSDKLKKLMYLNVINGSGKNAAVDGILVGGKTGSAEKVSDKTYEKNKLRTTFLGAFPINEPKYILFLLLDEPEGIEETHGYATAGYNVAPTFSNIVTRIAPMLDIIPSEFDTLNEFDQITVALNSL</sequence>